<accession>A0A495W6C6</accession>
<dbReference type="PANTHER" id="PTHR13696:SF99">
    <property type="entry name" value="COBYRINIC ACID AC-DIAMIDE SYNTHASE"/>
    <property type="match status" value="1"/>
</dbReference>
<name>A0A495W6C6_9PSEU</name>
<proteinExistence type="predicted"/>
<dbReference type="AlphaFoldDB" id="A0A495W6C6"/>
<evidence type="ECO:0000313" key="3">
    <source>
        <dbReference type="Proteomes" id="UP000282084"/>
    </source>
</evidence>
<sequence length="331" mass="36157">MNVPVIAFFNNKGGVGKTSLVYHLAWMLADTGHRVLAADLDPQANLTSAFLDEEDLEVLWSTDGRRETIWGAIRPFHTGEGGFSEIALTPTAEERLAVLPGDLALSAFEDELSSAWPKCLDRDARSFRVISAFWTIINRAAEKHSADLVLVDVGPSLGAINRAALVSSDHVVIPVAPDLFSFQGLRNLGPALRDWRAGWHNRLRVRPASISESPDGRMNALGYVVLQHGVRLDRPVKAYQRWMDRIPGEFRSSVLASEEPALPVGTDPYCLGQLKHYHGLMSLAQEARKPIFALTSADGAFGGHFQAAKDAYGHFHSLAGRILSRMGSGIA</sequence>
<evidence type="ECO:0000313" key="2">
    <source>
        <dbReference type="EMBL" id="RKT57212.1"/>
    </source>
</evidence>
<dbReference type="SUPFAM" id="SSF52540">
    <property type="entry name" value="P-loop containing nucleoside triphosphate hydrolases"/>
    <property type="match status" value="1"/>
</dbReference>
<dbReference type="InterPro" id="IPR025669">
    <property type="entry name" value="AAA_dom"/>
</dbReference>
<dbReference type="InterPro" id="IPR050678">
    <property type="entry name" value="DNA_Partitioning_ATPase"/>
</dbReference>
<evidence type="ECO:0000259" key="1">
    <source>
        <dbReference type="Pfam" id="PF13614"/>
    </source>
</evidence>
<dbReference type="InterPro" id="IPR027417">
    <property type="entry name" value="P-loop_NTPase"/>
</dbReference>
<dbReference type="Pfam" id="PF13614">
    <property type="entry name" value="AAA_31"/>
    <property type="match status" value="1"/>
</dbReference>
<comment type="caution">
    <text evidence="2">The sequence shown here is derived from an EMBL/GenBank/DDBJ whole genome shotgun (WGS) entry which is preliminary data.</text>
</comment>
<gene>
    <name evidence="2" type="ORF">C8E97_5930</name>
</gene>
<dbReference type="EMBL" id="RBXO01000001">
    <property type="protein sequence ID" value="RKT57212.1"/>
    <property type="molecule type" value="Genomic_DNA"/>
</dbReference>
<dbReference type="Proteomes" id="UP000282084">
    <property type="component" value="Unassembled WGS sequence"/>
</dbReference>
<feature type="domain" description="AAA" evidence="1">
    <location>
        <begin position="5"/>
        <end position="194"/>
    </location>
</feature>
<organism evidence="2 3">
    <name type="scientific">Saccharothrix australiensis</name>
    <dbReference type="NCBI Taxonomy" id="2072"/>
    <lineage>
        <taxon>Bacteria</taxon>
        <taxon>Bacillati</taxon>
        <taxon>Actinomycetota</taxon>
        <taxon>Actinomycetes</taxon>
        <taxon>Pseudonocardiales</taxon>
        <taxon>Pseudonocardiaceae</taxon>
        <taxon>Saccharothrix</taxon>
    </lineage>
</organism>
<keyword evidence="3" id="KW-1185">Reference proteome</keyword>
<dbReference type="Gene3D" id="3.40.50.300">
    <property type="entry name" value="P-loop containing nucleotide triphosphate hydrolases"/>
    <property type="match status" value="1"/>
</dbReference>
<dbReference type="PANTHER" id="PTHR13696">
    <property type="entry name" value="P-LOOP CONTAINING NUCLEOSIDE TRIPHOSPHATE HYDROLASE"/>
    <property type="match status" value="1"/>
</dbReference>
<protein>
    <submittedName>
        <fullName evidence="2">AAA domain-containing protein</fullName>
    </submittedName>
</protein>
<reference evidence="2 3" key="1">
    <citation type="submission" date="2018-10" db="EMBL/GenBank/DDBJ databases">
        <title>Sequencing the genomes of 1000 actinobacteria strains.</title>
        <authorList>
            <person name="Klenk H.-P."/>
        </authorList>
    </citation>
    <scope>NUCLEOTIDE SEQUENCE [LARGE SCALE GENOMIC DNA]</scope>
    <source>
        <strain evidence="2 3">DSM 43800</strain>
    </source>
</reference>
<dbReference type="RefSeq" id="WP_211347153.1">
    <property type="nucleotide sequence ID" value="NZ_RBXO01000001.1"/>
</dbReference>
<dbReference type="CDD" id="cd02042">
    <property type="entry name" value="ParAB_family"/>
    <property type="match status" value="1"/>
</dbReference>